<dbReference type="AlphaFoldDB" id="A0A3D2X837"/>
<gene>
    <name evidence="3" type="ORF">DHW61_08905</name>
</gene>
<sequence>MAKKSTVFFCKECGFESAKWVGQCPGCKTWNSFTEEPVVKKTPANKVSSRKTETPKYL</sequence>
<dbReference type="InterPro" id="IPR041166">
    <property type="entry name" value="Rubredoxin_2"/>
</dbReference>
<dbReference type="Pfam" id="PF18073">
    <property type="entry name" value="Zn_ribbon_LapB"/>
    <property type="match status" value="1"/>
</dbReference>
<evidence type="ECO:0000313" key="4">
    <source>
        <dbReference type="Proteomes" id="UP000262969"/>
    </source>
</evidence>
<feature type="non-terminal residue" evidence="3">
    <location>
        <position position="58"/>
    </location>
</feature>
<protein>
    <submittedName>
        <fullName evidence="3">DNA repair protein RadA</fullName>
    </submittedName>
</protein>
<name>A0A3D2X837_9FIRM</name>
<comment type="caution">
    <text evidence="3">The sequence shown here is derived from an EMBL/GenBank/DDBJ whole genome shotgun (WGS) entry which is preliminary data.</text>
</comment>
<evidence type="ECO:0000313" key="3">
    <source>
        <dbReference type="EMBL" id="HCL02518.1"/>
    </source>
</evidence>
<evidence type="ECO:0000256" key="1">
    <source>
        <dbReference type="ARBA" id="ARBA00022723"/>
    </source>
</evidence>
<feature type="domain" description="LapB rubredoxin metal binding" evidence="2">
    <location>
        <begin position="10"/>
        <end position="35"/>
    </location>
</feature>
<reference evidence="3 4" key="1">
    <citation type="journal article" date="2018" name="Nat. Biotechnol.">
        <title>A standardized bacterial taxonomy based on genome phylogeny substantially revises the tree of life.</title>
        <authorList>
            <person name="Parks D.H."/>
            <person name="Chuvochina M."/>
            <person name="Waite D.W."/>
            <person name="Rinke C."/>
            <person name="Skarshewski A."/>
            <person name="Chaumeil P.A."/>
            <person name="Hugenholtz P."/>
        </authorList>
    </citation>
    <scope>NUCLEOTIDE SEQUENCE [LARGE SCALE GENOMIC DNA]</scope>
    <source>
        <strain evidence="3">UBA11728</strain>
    </source>
</reference>
<dbReference type="EMBL" id="DPVV01000292">
    <property type="protein sequence ID" value="HCL02518.1"/>
    <property type="molecule type" value="Genomic_DNA"/>
</dbReference>
<keyword evidence="1" id="KW-0479">Metal-binding</keyword>
<proteinExistence type="predicted"/>
<dbReference type="Proteomes" id="UP000262969">
    <property type="component" value="Unassembled WGS sequence"/>
</dbReference>
<evidence type="ECO:0000259" key="2">
    <source>
        <dbReference type="Pfam" id="PF18073"/>
    </source>
</evidence>
<accession>A0A3D2X837</accession>
<dbReference type="GO" id="GO:0046872">
    <property type="term" value="F:metal ion binding"/>
    <property type="evidence" value="ECO:0007669"/>
    <property type="project" value="UniProtKB-KW"/>
</dbReference>
<organism evidence="3 4">
    <name type="scientific">Lachnoclostridium phytofermentans</name>
    <dbReference type="NCBI Taxonomy" id="66219"/>
    <lineage>
        <taxon>Bacteria</taxon>
        <taxon>Bacillati</taxon>
        <taxon>Bacillota</taxon>
        <taxon>Clostridia</taxon>
        <taxon>Lachnospirales</taxon>
        <taxon>Lachnospiraceae</taxon>
    </lineage>
</organism>